<dbReference type="OrthoDB" id="442176at2759"/>
<dbReference type="InterPro" id="IPR032710">
    <property type="entry name" value="NTF2-like_dom_sf"/>
</dbReference>
<accession>A0A9P1G7I9</accession>
<evidence type="ECO:0000313" key="4">
    <source>
        <dbReference type="Proteomes" id="UP001152797"/>
    </source>
</evidence>
<proteinExistence type="predicted"/>
<dbReference type="SUPFAM" id="SSF54427">
    <property type="entry name" value="NTF2-like"/>
    <property type="match status" value="1"/>
</dbReference>
<keyword evidence="3" id="KW-0418">Kinase</keyword>
<dbReference type="EMBL" id="CAMXCT030003190">
    <property type="protein sequence ID" value="CAL4790260.1"/>
    <property type="molecule type" value="Genomic_DNA"/>
</dbReference>
<gene>
    <name evidence="2" type="ORF">C1SCF055_LOCUS28858</name>
</gene>
<reference evidence="2" key="1">
    <citation type="submission" date="2022-10" db="EMBL/GenBank/DDBJ databases">
        <authorList>
            <person name="Chen Y."/>
            <person name="Dougan E. K."/>
            <person name="Chan C."/>
            <person name="Rhodes N."/>
            <person name="Thang M."/>
        </authorList>
    </citation>
    <scope>NUCLEOTIDE SEQUENCE</scope>
</reference>
<feature type="domain" description="Calcium/calmodulin-dependent protein kinase II association-domain" evidence="1">
    <location>
        <begin position="1"/>
        <end position="101"/>
    </location>
</feature>
<evidence type="ECO:0000259" key="1">
    <source>
        <dbReference type="Pfam" id="PF08332"/>
    </source>
</evidence>
<dbReference type="EMBL" id="CAMXCT010003190">
    <property type="protein sequence ID" value="CAI4002948.1"/>
    <property type="molecule type" value="Genomic_DNA"/>
</dbReference>
<dbReference type="AlphaFoldDB" id="A0A9P1G7I9"/>
<dbReference type="InterPro" id="IPR013543">
    <property type="entry name" value="Ca/CaM-dep_prot_kinase-assoc"/>
</dbReference>
<protein>
    <submittedName>
        <fullName evidence="3">Calcium/calmodulin-dependent protein kinase type II alpha chain (CaM-kinase II alpha chain)</fullName>
    </submittedName>
</protein>
<dbReference type="GO" id="GO:0005516">
    <property type="term" value="F:calmodulin binding"/>
    <property type="evidence" value="ECO:0007669"/>
    <property type="project" value="InterPro"/>
</dbReference>
<dbReference type="EMBL" id="CAMXCT020003190">
    <property type="protein sequence ID" value="CAL1156323.1"/>
    <property type="molecule type" value="Genomic_DNA"/>
</dbReference>
<sequence>MCDEQLTCYEPEAKGHLLKGLDFHKYYFDLMQGQSDSAGKKEVRQTTMVAPNITWMCNRQAAIVCFKRLVQAGVNTIVTEESRVWEFVGSRWKLRHFHRSPGAS</sequence>
<evidence type="ECO:0000313" key="3">
    <source>
        <dbReference type="EMBL" id="CAL4790260.1"/>
    </source>
</evidence>
<comment type="caution">
    <text evidence="2">The sequence shown here is derived from an EMBL/GenBank/DDBJ whole genome shotgun (WGS) entry which is preliminary data.</text>
</comment>
<organism evidence="2">
    <name type="scientific">Cladocopium goreaui</name>
    <dbReference type="NCBI Taxonomy" id="2562237"/>
    <lineage>
        <taxon>Eukaryota</taxon>
        <taxon>Sar</taxon>
        <taxon>Alveolata</taxon>
        <taxon>Dinophyceae</taxon>
        <taxon>Suessiales</taxon>
        <taxon>Symbiodiniaceae</taxon>
        <taxon>Cladocopium</taxon>
    </lineage>
</organism>
<reference evidence="3 4" key="2">
    <citation type="submission" date="2024-05" db="EMBL/GenBank/DDBJ databases">
        <authorList>
            <person name="Chen Y."/>
            <person name="Shah S."/>
            <person name="Dougan E. K."/>
            <person name="Thang M."/>
            <person name="Chan C."/>
        </authorList>
    </citation>
    <scope>NUCLEOTIDE SEQUENCE [LARGE SCALE GENOMIC DNA]</scope>
</reference>
<keyword evidence="3" id="KW-0808">Transferase</keyword>
<dbReference type="Gene3D" id="3.10.450.50">
    <property type="match status" value="1"/>
</dbReference>
<evidence type="ECO:0000313" key="2">
    <source>
        <dbReference type="EMBL" id="CAI4002948.1"/>
    </source>
</evidence>
<keyword evidence="4" id="KW-1185">Reference proteome</keyword>
<dbReference type="Pfam" id="PF08332">
    <property type="entry name" value="CaMKII_AD"/>
    <property type="match status" value="1"/>
</dbReference>
<dbReference type="Proteomes" id="UP001152797">
    <property type="component" value="Unassembled WGS sequence"/>
</dbReference>
<dbReference type="GO" id="GO:0004683">
    <property type="term" value="F:calcium/calmodulin-dependent protein kinase activity"/>
    <property type="evidence" value="ECO:0007669"/>
    <property type="project" value="InterPro"/>
</dbReference>
<name>A0A9P1G7I9_9DINO</name>